<keyword evidence="7" id="KW-1185">Reference proteome</keyword>
<feature type="region of interest" description="Disordered" evidence="4">
    <location>
        <begin position="701"/>
        <end position="730"/>
    </location>
</feature>
<evidence type="ECO:0000256" key="2">
    <source>
        <dbReference type="ARBA" id="ARBA00022801"/>
    </source>
</evidence>
<evidence type="ECO:0000313" key="6">
    <source>
        <dbReference type="EMBL" id="OLP77299.1"/>
    </source>
</evidence>
<evidence type="ECO:0000256" key="1">
    <source>
        <dbReference type="ARBA" id="ARBA00009176"/>
    </source>
</evidence>
<comment type="similarity">
    <text evidence="1">Belongs to the IUNH family.</text>
</comment>
<dbReference type="EMBL" id="LSRX01001797">
    <property type="protein sequence ID" value="OLP77299.1"/>
    <property type="molecule type" value="Genomic_DNA"/>
</dbReference>
<keyword evidence="2" id="KW-0378">Hydrolase</keyword>
<feature type="compositionally biased region" description="Low complexity" evidence="4">
    <location>
        <begin position="774"/>
        <end position="791"/>
    </location>
</feature>
<keyword evidence="3" id="KW-0326">Glycosidase</keyword>
<name>A0A1Q9C2Z7_SYMMI</name>
<sequence length="791" mass="85863">MFEAFKQREGILYVAPLIKPGDRVFGPEEGMPTSIAQILVESDDGAAAARDFALAVERQVIGPEPLCFTVASARRIVIDTDPGVDDALAILLASGSPELKLEGSNAKLLLRLAGLAETPVALGAQPDLNDGEAGAMVSREGAKYGKDASDRTGFHELAAPEFIYEICKGHMQPVLFAHLLVSLVRYLARNPREITLVCIGPLHNLAAALDSHPDLPQLLCEVVIMGGAFGERRGNRTPSAEANFFDGPEAAQARRGLDITHQTDMLVLRKACLESGSALSQFVWELCENFINVYHAALPVRFATIAVMMVGDTRDWGETLAPAHDADFVVRLSGALRELSESGKVRWKDGDFASAVEDLQEQDSQLMEELQRVAGESEELRKKSEPPGKLGSLWSWSSDVLLQIPTLYCRKRKASTVPSAASVRPKLQDLAQHRSRRFAEELEFVQCLANPSYVLLETAAIWSLHADLRCRNVPTLTGVGFKAACTVCYCSDHLPGVPGDAGSSAGSSGLPLSMSDDKAFGDPFCSRFEVKEASAVRAQTSSFLIDTSMDQVRLSPEADLAGIEAVEDPIIDEPAPKSELLRPFYAVGSELSGLMLRTACVDWRICDTDPSDGAKVDLAEVSRRPPLDPVPSKVAPSAAECSREREVDPQASRHKAILLQPSRAAAHLNLTYSYIKIRDRANAVRAIVQDLAKVLASKRGTSNRFGASRGKSRPSSGSGKQPRRRPPATRQMMSRLEAWQMRKDLAALRSNDTAEETVAPWGRRHIYSEDSEQAISSKKAPAANAARALQP</sequence>
<dbReference type="Pfam" id="PF01156">
    <property type="entry name" value="IU_nuc_hydro"/>
    <property type="match status" value="1"/>
</dbReference>
<feature type="region of interest" description="Disordered" evidence="4">
    <location>
        <begin position="747"/>
        <end position="791"/>
    </location>
</feature>
<proteinExistence type="inferred from homology"/>
<dbReference type="PANTHER" id="PTHR12304">
    <property type="entry name" value="INOSINE-URIDINE PREFERRING NUCLEOSIDE HYDROLASE"/>
    <property type="match status" value="1"/>
</dbReference>
<protein>
    <submittedName>
        <fullName evidence="6">Putative uridine nucleosidase 2</fullName>
    </submittedName>
</protein>
<dbReference type="PANTHER" id="PTHR12304:SF4">
    <property type="entry name" value="URIDINE NUCLEOSIDASE"/>
    <property type="match status" value="1"/>
</dbReference>
<gene>
    <name evidence="6" type="primary">URH2</name>
    <name evidence="6" type="ORF">AK812_SmicGene42652</name>
</gene>
<dbReference type="Gene3D" id="3.90.245.10">
    <property type="entry name" value="Ribonucleoside hydrolase-like"/>
    <property type="match status" value="1"/>
</dbReference>
<feature type="domain" description="Inosine/uridine-preferring nucleoside hydrolase" evidence="5">
    <location>
        <begin position="76"/>
        <end position="298"/>
    </location>
</feature>
<dbReference type="GO" id="GO:0006152">
    <property type="term" value="P:purine nucleoside catabolic process"/>
    <property type="evidence" value="ECO:0007669"/>
    <property type="project" value="TreeGrafter"/>
</dbReference>
<dbReference type="InterPro" id="IPR023186">
    <property type="entry name" value="IUNH"/>
</dbReference>
<evidence type="ECO:0000313" key="7">
    <source>
        <dbReference type="Proteomes" id="UP000186817"/>
    </source>
</evidence>
<dbReference type="OrthoDB" id="432381at2759"/>
<dbReference type="AlphaFoldDB" id="A0A1Q9C2Z7"/>
<dbReference type="Proteomes" id="UP000186817">
    <property type="component" value="Unassembled WGS sequence"/>
</dbReference>
<dbReference type="InterPro" id="IPR001910">
    <property type="entry name" value="Inosine/uridine_hydrolase_dom"/>
</dbReference>
<dbReference type="Gene3D" id="1.10.10.1340">
    <property type="entry name" value="Mediator of RNA polymerase II, submodule Med31 (Soh1)"/>
    <property type="match status" value="1"/>
</dbReference>
<evidence type="ECO:0000259" key="5">
    <source>
        <dbReference type="Pfam" id="PF01156"/>
    </source>
</evidence>
<comment type="caution">
    <text evidence="6">The sequence shown here is derived from an EMBL/GenBank/DDBJ whole genome shotgun (WGS) entry which is preliminary data.</text>
</comment>
<feature type="region of interest" description="Disordered" evidence="4">
    <location>
        <begin position="623"/>
        <end position="652"/>
    </location>
</feature>
<accession>A0A1Q9C2Z7</accession>
<evidence type="ECO:0000256" key="3">
    <source>
        <dbReference type="ARBA" id="ARBA00023295"/>
    </source>
</evidence>
<dbReference type="SUPFAM" id="SSF53590">
    <property type="entry name" value="Nucleoside hydrolase"/>
    <property type="match status" value="1"/>
</dbReference>
<dbReference type="InterPro" id="IPR038089">
    <property type="entry name" value="Med31_sf"/>
</dbReference>
<dbReference type="GO" id="GO:0008477">
    <property type="term" value="F:purine nucleosidase activity"/>
    <property type="evidence" value="ECO:0007669"/>
    <property type="project" value="TreeGrafter"/>
</dbReference>
<dbReference type="GO" id="GO:0005829">
    <property type="term" value="C:cytosol"/>
    <property type="evidence" value="ECO:0007669"/>
    <property type="project" value="TreeGrafter"/>
</dbReference>
<dbReference type="InterPro" id="IPR036452">
    <property type="entry name" value="Ribo_hydro-like"/>
</dbReference>
<reference evidence="6 7" key="1">
    <citation type="submission" date="2016-02" db="EMBL/GenBank/DDBJ databases">
        <title>Genome analysis of coral dinoflagellate symbionts highlights evolutionary adaptations to a symbiotic lifestyle.</title>
        <authorList>
            <person name="Aranda M."/>
            <person name="Li Y."/>
            <person name="Liew Y.J."/>
            <person name="Baumgarten S."/>
            <person name="Simakov O."/>
            <person name="Wilson M."/>
            <person name="Piel J."/>
            <person name="Ashoor H."/>
            <person name="Bougouffa S."/>
            <person name="Bajic V.B."/>
            <person name="Ryu T."/>
            <person name="Ravasi T."/>
            <person name="Bayer T."/>
            <person name="Micklem G."/>
            <person name="Kim H."/>
            <person name="Bhak J."/>
            <person name="Lajeunesse T.C."/>
            <person name="Voolstra C.R."/>
        </authorList>
    </citation>
    <scope>NUCLEOTIDE SEQUENCE [LARGE SCALE GENOMIC DNA]</scope>
    <source>
        <strain evidence="6 7">CCMP2467</strain>
    </source>
</reference>
<organism evidence="6 7">
    <name type="scientific">Symbiodinium microadriaticum</name>
    <name type="common">Dinoflagellate</name>
    <name type="synonym">Zooxanthella microadriatica</name>
    <dbReference type="NCBI Taxonomy" id="2951"/>
    <lineage>
        <taxon>Eukaryota</taxon>
        <taxon>Sar</taxon>
        <taxon>Alveolata</taxon>
        <taxon>Dinophyceae</taxon>
        <taxon>Suessiales</taxon>
        <taxon>Symbiodiniaceae</taxon>
        <taxon>Symbiodinium</taxon>
    </lineage>
</organism>
<evidence type="ECO:0000256" key="4">
    <source>
        <dbReference type="SAM" id="MobiDB-lite"/>
    </source>
</evidence>